<evidence type="ECO:0000313" key="1">
    <source>
        <dbReference type="EMBL" id="MFC4336930.1"/>
    </source>
</evidence>
<evidence type="ECO:0000313" key="2">
    <source>
        <dbReference type="Proteomes" id="UP001595823"/>
    </source>
</evidence>
<dbReference type="RefSeq" id="WP_380623366.1">
    <property type="nucleotide sequence ID" value="NZ_JBHSDK010000025.1"/>
</dbReference>
<dbReference type="Proteomes" id="UP001595823">
    <property type="component" value="Unassembled WGS sequence"/>
</dbReference>
<name>A0ABV8U1E7_9ACTN</name>
<comment type="caution">
    <text evidence="1">The sequence shown here is derived from an EMBL/GenBank/DDBJ whole genome shotgun (WGS) entry which is preliminary data.</text>
</comment>
<gene>
    <name evidence="1" type="ORF">ACFPET_17140</name>
</gene>
<protein>
    <submittedName>
        <fullName evidence="1">Uncharacterized protein</fullName>
    </submittedName>
</protein>
<reference evidence="2" key="1">
    <citation type="journal article" date="2019" name="Int. J. Syst. Evol. Microbiol.">
        <title>The Global Catalogue of Microorganisms (GCM) 10K type strain sequencing project: providing services to taxonomists for standard genome sequencing and annotation.</title>
        <authorList>
            <consortium name="The Broad Institute Genomics Platform"/>
            <consortium name="The Broad Institute Genome Sequencing Center for Infectious Disease"/>
            <person name="Wu L."/>
            <person name="Ma J."/>
        </authorList>
    </citation>
    <scope>NUCLEOTIDE SEQUENCE [LARGE SCALE GENOMIC DNA]</scope>
    <source>
        <strain evidence="2">IBRC-M 10908</strain>
    </source>
</reference>
<organism evidence="1 2">
    <name type="scientific">Salininema proteolyticum</name>
    <dbReference type="NCBI Taxonomy" id="1607685"/>
    <lineage>
        <taxon>Bacteria</taxon>
        <taxon>Bacillati</taxon>
        <taxon>Actinomycetota</taxon>
        <taxon>Actinomycetes</taxon>
        <taxon>Glycomycetales</taxon>
        <taxon>Glycomycetaceae</taxon>
        <taxon>Salininema</taxon>
    </lineage>
</organism>
<keyword evidence="2" id="KW-1185">Reference proteome</keyword>
<sequence length="73" mass="8130">MRRTDIDNHLGYVSHADPVKDRENGSDTLNELLRSGKVKRSLLDLVVACCLRTEQGVWMVSVRAIGFAGGFRV</sequence>
<proteinExistence type="predicted"/>
<feature type="non-terminal residue" evidence="1">
    <location>
        <position position="73"/>
    </location>
</feature>
<accession>A0ABV8U1E7</accession>
<dbReference type="EMBL" id="JBHSDK010000025">
    <property type="protein sequence ID" value="MFC4336930.1"/>
    <property type="molecule type" value="Genomic_DNA"/>
</dbReference>